<dbReference type="InterPro" id="IPR019649">
    <property type="entry name" value="DUF2512"/>
</dbReference>
<protein>
    <recommendedName>
        <fullName evidence="4">DUF2512 family protein</fullName>
    </recommendedName>
</protein>
<keyword evidence="1" id="KW-0472">Membrane</keyword>
<proteinExistence type="predicted"/>
<sequence>MINLLLKLILTSVIIIASDAISPYSIQFGAIYEAIIIGVFIALINYSVEWLMFTKGTLWITTILDFVITLCVLYFGTMLFDDAFIGIGGAIVTTILITIVEFILHQWLLRMNWGSKLIRHDH</sequence>
<dbReference type="RefSeq" id="WP_188696635.1">
    <property type="nucleotide sequence ID" value="NZ_BMIR01000019.1"/>
</dbReference>
<evidence type="ECO:0008006" key="4">
    <source>
        <dbReference type="Google" id="ProtNLM"/>
    </source>
</evidence>
<dbReference type="AlphaFoldDB" id="A0A8J2YLG0"/>
<feature type="transmembrane region" description="Helical" evidence="1">
    <location>
        <begin position="83"/>
        <end position="109"/>
    </location>
</feature>
<name>A0A8J2YLG0_9BACL</name>
<keyword evidence="1" id="KW-1133">Transmembrane helix</keyword>
<dbReference type="Proteomes" id="UP000628775">
    <property type="component" value="Unassembled WGS sequence"/>
</dbReference>
<evidence type="ECO:0000313" key="3">
    <source>
        <dbReference type="Proteomes" id="UP000628775"/>
    </source>
</evidence>
<reference evidence="2" key="2">
    <citation type="submission" date="2020-09" db="EMBL/GenBank/DDBJ databases">
        <authorList>
            <person name="Sun Q."/>
            <person name="Zhou Y."/>
        </authorList>
    </citation>
    <scope>NUCLEOTIDE SEQUENCE</scope>
    <source>
        <strain evidence="2">CGMCC 1.15371</strain>
    </source>
</reference>
<dbReference type="Pfam" id="PF10710">
    <property type="entry name" value="DUF2512"/>
    <property type="match status" value="1"/>
</dbReference>
<dbReference type="EMBL" id="BMIR01000019">
    <property type="protein sequence ID" value="GGE50968.1"/>
    <property type="molecule type" value="Genomic_DNA"/>
</dbReference>
<feature type="transmembrane region" description="Helical" evidence="1">
    <location>
        <begin position="58"/>
        <end position="77"/>
    </location>
</feature>
<accession>A0A8J2YLG0</accession>
<reference evidence="2" key="1">
    <citation type="journal article" date="2014" name="Int. J. Syst. Evol. Microbiol.">
        <title>Complete genome sequence of Corynebacterium casei LMG S-19264T (=DSM 44701T), isolated from a smear-ripened cheese.</title>
        <authorList>
            <consortium name="US DOE Joint Genome Institute (JGI-PGF)"/>
            <person name="Walter F."/>
            <person name="Albersmeier A."/>
            <person name="Kalinowski J."/>
            <person name="Ruckert C."/>
        </authorList>
    </citation>
    <scope>NUCLEOTIDE SEQUENCE</scope>
    <source>
        <strain evidence="2">CGMCC 1.15371</strain>
    </source>
</reference>
<keyword evidence="1" id="KW-0812">Transmembrane</keyword>
<feature type="transmembrane region" description="Helical" evidence="1">
    <location>
        <begin position="30"/>
        <end position="46"/>
    </location>
</feature>
<gene>
    <name evidence="2" type="ORF">GCM10011391_32170</name>
</gene>
<organism evidence="2 3">
    <name type="scientific">Pullulanibacillus camelliae</name>
    <dbReference type="NCBI Taxonomy" id="1707096"/>
    <lineage>
        <taxon>Bacteria</taxon>
        <taxon>Bacillati</taxon>
        <taxon>Bacillota</taxon>
        <taxon>Bacilli</taxon>
        <taxon>Bacillales</taxon>
        <taxon>Sporolactobacillaceae</taxon>
        <taxon>Pullulanibacillus</taxon>
    </lineage>
</organism>
<keyword evidence="3" id="KW-1185">Reference proteome</keyword>
<evidence type="ECO:0000256" key="1">
    <source>
        <dbReference type="SAM" id="Phobius"/>
    </source>
</evidence>
<comment type="caution">
    <text evidence="2">The sequence shown here is derived from an EMBL/GenBank/DDBJ whole genome shotgun (WGS) entry which is preliminary data.</text>
</comment>
<evidence type="ECO:0000313" key="2">
    <source>
        <dbReference type="EMBL" id="GGE50968.1"/>
    </source>
</evidence>